<feature type="compositionally biased region" description="Basic and acidic residues" evidence="1">
    <location>
        <begin position="395"/>
        <end position="411"/>
    </location>
</feature>
<feature type="region of interest" description="Disordered" evidence="1">
    <location>
        <begin position="385"/>
        <end position="429"/>
    </location>
</feature>
<sequence>MSNTKTKTTTTTTENKPPPKEQPEQKIQAKPPLNCGEDRMVTKVPEPIRRPMEHSLLFPDNSIYPDHIKLREHLKNQGLIAKEDLITILKLSRNILKKEDNLLYIESPVIIFGDLHGQFYDLLHFIYTCGDCDPEKNKYLFLGDYVDRGMFGIETVTYLFALKICFPKGCFLLREVYEEIMETFDCLPLAAIVDKHFFCVHGGLSPKLQKVETINLINRFQEPPTNGLYGDLLWSDPDPQYNQPKFTQKAFGFNHTRGCSYHYTFRAVSTFLRENKLTTVIRAHEAKPSGFLMYLKRKQTNFPSLITIFSAPNYLDLYGNKGAVLKYHQKSVTIKEFRAVGHPYYLPKFIDVFQWSIPFITDKISLVWETYMNLTSQHLLQNLQRNDSSKKKHTAKEELGKEETREEKQEQGEEGNEEKNMVSGNGNIKGIKKESENLKIEQKKQKKIINSNTKIFLDHKRGNIIKLKVLLISKLMFDFAKIRRQRDKQIRSKIHTPIKFRRTVSLMFNTVTENSNFSLFDQTNKGKSSYLRSQSVEDLVKIEQLKEQRLVTILKKSSIQNEKPIHTSQNNNANNVNGNENGNGSNGCDDNSDENSNYNMNSNGTEYKNTNTLPQINEINFITKSQNEDKTIQQKKLKSVKTKNPKKRNGIKKQFEQMNDHSIVIKSIPRSCTSVKSKKSHPLFKLNSFPIQENKISLSKQVHPKKEN</sequence>
<name>A0AAV7ZRG5_9EUKA</name>
<dbReference type="PANTHER" id="PTHR45673">
    <property type="entry name" value="SERINE/THREONINE-PROTEIN PHOSPHATASE 2B CATALYTIC SUBUNIT 1-RELATED"/>
    <property type="match status" value="1"/>
</dbReference>
<dbReference type="InterPro" id="IPR029052">
    <property type="entry name" value="Metallo-depent_PP-like"/>
</dbReference>
<dbReference type="InterPro" id="IPR043360">
    <property type="entry name" value="PP2B"/>
</dbReference>
<feature type="region of interest" description="Disordered" evidence="1">
    <location>
        <begin position="1"/>
        <end position="35"/>
    </location>
</feature>
<dbReference type="GO" id="GO:0097720">
    <property type="term" value="P:calcineurin-mediated signaling"/>
    <property type="evidence" value="ECO:0007669"/>
    <property type="project" value="InterPro"/>
</dbReference>
<evidence type="ECO:0000256" key="1">
    <source>
        <dbReference type="SAM" id="MobiDB-lite"/>
    </source>
</evidence>
<proteinExistence type="predicted"/>
<dbReference type="SMART" id="SM00156">
    <property type="entry name" value="PP2Ac"/>
    <property type="match status" value="1"/>
</dbReference>
<dbReference type="AlphaFoldDB" id="A0AAV7ZRG5"/>
<dbReference type="PRINTS" id="PR00114">
    <property type="entry name" value="STPHPHTASE"/>
</dbReference>
<dbReference type="SUPFAM" id="SSF56300">
    <property type="entry name" value="Metallo-dependent phosphatases"/>
    <property type="match status" value="1"/>
</dbReference>
<evidence type="ECO:0000313" key="3">
    <source>
        <dbReference type="EMBL" id="KAJ3443242.1"/>
    </source>
</evidence>
<dbReference type="Proteomes" id="UP001146793">
    <property type="component" value="Unassembled WGS sequence"/>
</dbReference>
<dbReference type="Pfam" id="PF00149">
    <property type="entry name" value="Metallophos"/>
    <property type="match status" value="1"/>
</dbReference>
<dbReference type="GO" id="GO:0033192">
    <property type="term" value="F:calmodulin-dependent protein phosphatase activity"/>
    <property type="evidence" value="ECO:0007669"/>
    <property type="project" value="InterPro"/>
</dbReference>
<evidence type="ECO:0000259" key="2">
    <source>
        <dbReference type="SMART" id="SM00156"/>
    </source>
</evidence>
<reference evidence="3" key="1">
    <citation type="submission" date="2022-08" db="EMBL/GenBank/DDBJ databases">
        <title>Novel sulphate-reducing endosymbionts in the free-living metamonad Anaeramoeba.</title>
        <authorList>
            <person name="Jerlstrom-Hultqvist J."/>
            <person name="Cepicka I."/>
            <person name="Gallot-Lavallee L."/>
            <person name="Salas-Leiva D."/>
            <person name="Curtis B.A."/>
            <person name="Zahonova K."/>
            <person name="Pipaliya S."/>
            <person name="Dacks J."/>
            <person name="Roger A.J."/>
        </authorList>
    </citation>
    <scope>NUCLEOTIDE SEQUENCE</scope>
    <source>
        <strain evidence="3">Busselton2</strain>
    </source>
</reference>
<feature type="compositionally biased region" description="Low complexity" evidence="1">
    <location>
        <begin position="1"/>
        <end position="15"/>
    </location>
</feature>
<feature type="domain" description="Serine/threonine specific protein phosphatases" evidence="2">
    <location>
        <begin position="80"/>
        <end position="341"/>
    </location>
</feature>
<feature type="compositionally biased region" description="Polar residues" evidence="1">
    <location>
        <begin position="598"/>
        <end position="610"/>
    </location>
</feature>
<dbReference type="Gene3D" id="3.60.21.10">
    <property type="match status" value="2"/>
</dbReference>
<accession>A0AAV7ZRG5</accession>
<protein>
    <submittedName>
        <fullName evidence="3">Serine/threonine-protein phosphatase 2b catalytic subunit 1-related</fullName>
    </submittedName>
</protein>
<feature type="region of interest" description="Disordered" evidence="1">
    <location>
        <begin position="562"/>
        <end position="610"/>
    </location>
</feature>
<feature type="compositionally biased region" description="Low complexity" evidence="1">
    <location>
        <begin position="570"/>
        <end position="597"/>
    </location>
</feature>
<dbReference type="InterPro" id="IPR006186">
    <property type="entry name" value="Ser/Thr-sp_prot-phosphatase"/>
</dbReference>
<dbReference type="EMBL" id="JANTQA010000023">
    <property type="protein sequence ID" value="KAJ3443242.1"/>
    <property type="molecule type" value="Genomic_DNA"/>
</dbReference>
<evidence type="ECO:0000313" key="4">
    <source>
        <dbReference type="Proteomes" id="UP001146793"/>
    </source>
</evidence>
<gene>
    <name evidence="3" type="ORF">M0812_09076</name>
</gene>
<organism evidence="3 4">
    <name type="scientific">Anaeramoeba flamelloides</name>
    <dbReference type="NCBI Taxonomy" id="1746091"/>
    <lineage>
        <taxon>Eukaryota</taxon>
        <taxon>Metamonada</taxon>
        <taxon>Anaeramoebidae</taxon>
        <taxon>Anaeramoeba</taxon>
    </lineage>
</organism>
<dbReference type="InterPro" id="IPR004843">
    <property type="entry name" value="Calcineurin-like_PHP"/>
</dbReference>
<comment type="caution">
    <text evidence="3">The sequence shown here is derived from an EMBL/GenBank/DDBJ whole genome shotgun (WGS) entry which is preliminary data.</text>
</comment>